<dbReference type="EMBL" id="CAEY01000319">
    <property type="status" value="NOT_ANNOTATED_CDS"/>
    <property type="molecule type" value="Genomic_DNA"/>
</dbReference>
<sequence length="573" mass="65139">MGQICSFVKLSVSKTIFVKVTVQFLHNLRCSKVILSCNYCLFKNVLLLFCFIFSPIYGLNLTPIVNLTSGPIQGKVTEYESIGVYQFLGIPYAKPPVGKLRLQLPVKPDPWTEVKSVTDFGPVCLQPTSPLDTRRTSEDCLYLNIYVIESTFINSSERLRPVLFWIHGGAFTSGSGNADTGGIPMVPLRDVILVTMNYRLNAFGFIYFGADEPRIPPNIGLHDQLFALKWVHENIHMFGGDPNSVTIFGESAGSWSVSAHLLSPLSKGLFKRAILQSGTVYIDHDLDTLITDSWKLYNETACSKSEDVLECMQNLTAKEILKVGDDFLPYEPSKILAEGLYDNSVDLLLGVEKNEASIFMNGIDPIAFNYVSPKPISFHEATNFLERIFDSKSIDYFCELYIGPETNNSDYLRCQLERAYSDLLFVCPTYIFGHQYASNLGKQGGKVYAYFHTQRPKAYLSFFNEWMGTFHSSDIPYVFGLPLIKSGYSQKDISLSHEMMKIWTHFAENGEPPMVGETKWKPFQEKMSAMILNIDDWGKTETERVEFCLKQWDYLYPHISKKWRFIKYQSPIP</sequence>
<evidence type="ECO:0000256" key="5">
    <source>
        <dbReference type="RuleBase" id="RU361235"/>
    </source>
</evidence>
<feature type="domain" description="Carboxylesterase type B" evidence="7">
    <location>
        <begin position="62"/>
        <end position="539"/>
    </location>
</feature>
<evidence type="ECO:0000313" key="9">
    <source>
        <dbReference type="Proteomes" id="UP000015104"/>
    </source>
</evidence>
<dbReference type="GO" id="GO:0006581">
    <property type="term" value="P:acetylcholine catabolic process"/>
    <property type="evidence" value="ECO:0007669"/>
    <property type="project" value="TreeGrafter"/>
</dbReference>
<dbReference type="EC" id="3.1.1.-" evidence="5"/>
<evidence type="ECO:0000259" key="7">
    <source>
        <dbReference type="Pfam" id="PF00135"/>
    </source>
</evidence>
<dbReference type="InterPro" id="IPR029058">
    <property type="entry name" value="AB_hydrolase_fold"/>
</dbReference>
<dbReference type="Gene3D" id="3.40.50.1820">
    <property type="entry name" value="alpha/beta hydrolase"/>
    <property type="match status" value="1"/>
</dbReference>
<dbReference type="GO" id="GO:0005886">
    <property type="term" value="C:plasma membrane"/>
    <property type="evidence" value="ECO:0007669"/>
    <property type="project" value="TreeGrafter"/>
</dbReference>
<keyword evidence="6" id="KW-0812">Transmembrane</keyword>
<dbReference type="SUPFAM" id="SSF53474">
    <property type="entry name" value="alpha/beta-Hydrolases"/>
    <property type="match status" value="1"/>
</dbReference>
<dbReference type="PANTHER" id="PTHR43918:SF4">
    <property type="entry name" value="CARBOXYLIC ESTER HYDROLASE"/>
    <property type="match status" value="1"/>
</dbReference>
<dbReference type="InterPro" id="IPR002018">
    <property type="entry name" value="CarbesteraseB"/>
</dbReference>
<evidence type="ECO:0000313" key="8">
    <source>
        <dbReference type="EnsemblMetazoa" id="tetur17g00300.1"/>
    </source>
</evidence>
<reference evidence="8" key="2">
    <citation type="submission" date="2015-06" db="UniProtKB">
        <authorList>
            <consortium name="EnsemblMetazoa"/>
        </authorList>
    </citation>
    <scope>IDENTIFICATION</scope>
</reference>
<evidence type="ECO:0000256" key="1">
    <source>
        <dbReference type="ARBA" id="ARBA00005964"/>
    </source>
</evidence>
<dbReference type="eggNOG" id="KOG1516">
    <property type="taxonomic scope" value="Eukaryota"/>
</dbReference>
<dbReference type="GO" id="GO:0019695">
    <property type="term" value="P:choline metabolic process"/>
    <property type="evidence" value="ECO:0007669"/>
    <property type="project" value="TreeGrafter"/>
</dbReference>
<keyword evidence="2" id="KW-0719">Serine esterase</keyword>
<keyword evidence="9" id="KW-1185">Reference proteome</keyword>
<keyword evidence="4" id="KW-0325">Glycoprotein</keyword>
<dbReference type="Proteomes" id="UP000015104">
    <property type="component" value="Unassembled WGS sequence"/>
</dbReference>
<keyword evidence="3 5" id="KW-0378">Hydrolase</keyword>
<feature type="transmembrane region" description="Helical" evidence="6">
    <location>
        <begin position="41"/>
        <end position="59"/>
    </location>
</feature>
<dbReference type="InterPro" id="IPR050654">
    <property type="entry name" value="AChE-related_enzymes"/>
</dbReference>
<dbReference type="HOGENOM" id="CLU_006586_13_0_1"/>
<evidence type="ECO:0000256" key="3">
    <source>
        <dbReference type="ARBA" id="ARBA00022801"/>
    </source>
</evidence>
<dbReference type="GO" id="GO:0003990">
    <property type="term" value="F:acetylcholinesterase activity"/>
    <property type="evidence" value="ECO:0007669"/>
    <property type="project" value="TreeGrafter"/>
</dbReference>
<dbReference type="GO" id="GO:0005615">
    <property type="term" value="C:extracellular space"/>
    <property type="evidence" value="ECO:0007669"/>
    <property type="project" value="TreeGrafter"/>
</dbReference>
<dbReference type="PANTHER" id="PTHR43918">
    <property type="entry name" value="ACETYLCHOLINESTERASE"/>
    <property type="match status" value="1"/>
</dbReference>
<proteinExistence type="inferred from homology"/>
<dbReference type="PROSITE" id="PS00122">
    <property type="entry name" value="CARBOXYLESTERASE_B_1"/>
    <property type="match status" value="1"/>
</dbReference>
<dbReference type="InterPro" id="IPR019826">
    <property type="entry name" value="Carboxylesterase_B_AS"/>
</dbReference>
<dbReference type="AlphaFoldDB" id="T1KPG0"/>
<name>T1KPG0_TETUR</name>
<organism evidence="8 9">
    <name type="scientific">Tetranychus urticae</name>
    <name type="common">Two-spotted spider mite</name>
    <dbReference type="NCBI Taxonomy" id="32264"/>
    <lineage>
        <taxon>Eukaryota</taxon>
        <taxon>Metazoa</taxon>
        <taxon>Ecdysozoa</taxon>
        <taxon>Arthropoda</taxon>
        <taxon>Chelicerata</taxon>
        <taxon>Arachnida</taxon>
        <taxon>Acari</taxon>
        <taxon>Acariformes</taxon>
        <taxon>Trombidiformes</taxon>
        <taxon>Prostigmata</taxon>
        <taxon>Eleutherengona</taxon>
        <taxon>Raphignathae</taxon>
        <taxon>Tetranychoidea</taxon>
        <taxon>Tetranychidae</taxon>
        <taxon>Tetranychus</taxon>
    </lineage>
</organism>
<keyword evidence="6" id="KW-1133">Transmembrane helix</keyword>
<protein>
    <recommendedName>
        <fullName evidence="5">Carboxylic ester hydrolase</fullName>
        <ecNumber evidence="5">3.1.1.-</ecNumber>
    </recommendedName>
</protein>
<reference evidence="9" key="1">
    <citation type="submission" date="2011-08" db="EMBL/GenBank/DDBJ databases">
        <authorList>
            <person name="Rombauts S."/>
        </authorList>
    </citation>
    <scope>NUCLEOTIDE SEQUENCE</scope>
    <source>
        <strain evidence="9">London</strain>
    </source>
</reference>
<evidence type="ECO:0000256" key="6">
    <source>
        <dbReference type="SAM" id="Phobius"/>
    </source>
</evidence>
<comment type="similarity">
    <text evidence="1 5">Belongs to the type-B carboxylesterase/lipase family.</text>
</comment>
<keyword evidence="6" id="KW-0472">Membrane</keyword>
<dbReference type="Pfam" id="PF00135">
    <property type="entry name" value="COesterase"/>
    <property type="match status" value="1"/>
</dbReference>
<dbReference type="EnsemblMetazoa" id="tetur17g00300.1">
    <property type="protein sequence ID" value="tetur17g00300.1"/>
    <property type="gene ID" value="tetur17g00300"/>
</dbReference>
<evidence type="ECO:0000256" key="2">
    <source>
        <dbReference type="ARBA" id="ARBA00022487"/>
    </source>
</evidence>
<evidence type="ECO:0000256" key="4">
    <source>
        <dbReference type="ARBA" id="ARBA00023180"/>
    </source>
</evidence>
<dbReference type="ESTHER" id="tetur-t1kpg0">
    <property type="family name" value="Cholinesterase-like"/>
</dbReference>
<accession>T1KPG0</accession>